<evidence type="ECO:0000256" key="1">
    <source>
        <dbReference type="SAM" id="MobiDB-lite"/>
    </source>
</evidence>
<dbReference type="PaxDb" id="39947-A0A0P0VFX4"/>
<reference evidence="2 3" key="3">
    <citation type="journal article" date="2013" name="Rice">
        <title>Improvement of the Oryza sativa Nipponbare reference genome using next generation sequence and optical map data.</title>
        <authorList>
            <person name="Kawahara Y."/>
            <person name="de la Bastide M."/>
            <person name="Hamilton J.P."/>
            <person name="Kanamori H."/>
            <person name="McCombie W.R."/>
            <person name="Ouyang S."/>
            <person name="Schwartz D.C."/>
            <person name="Tanaka T."/>
            <person name="Wu J."/>
            <person name="Zhou S."/>
            <person name="Childs K.L."/>
            <person name="Davidson R.M."/>
            <person name="Lin H."/>
            <person name="Quesada-Ocampo L."/>
            <person name="Vaillancourt B."/>
            <person name="Sakai H."/>
            <person name="Lee S.S."/>
            <person name="Kim J."/>
            <person name="Numa H."/>
            <person name="Itoh T."/>
            <person name="Buell C.R."/>
            <person name="Matsumoto T."/>
        </authorList>
    </citation>
    <scope>NUCLEOTIDE SEQUENCE [LARGE SCALE GENOMIC DNA]</scope>
    <source>
        <strain evidence="3">cv. Nipponbare</strain>
    </source>
</reference>
<reference evidence="2 3" key="2">
    <citation type="journal article" date="2013" name="Plant Cell Physiol.">
        <title>Rice Annotation Project Database (RAP-DB): an integrative and interactive database for rice genomics.</title>
        <authorList>
            <person name="Sakai H."/>
            <person name="Lee S.S."/>
            <person name="Tanaka T."/>
            <person name="Numa H."/>
            <person name="Kim J."/>
            <person name="Kawahara Y."/>
            <person name="Wakimoto H."/>
            <person name="Yang C.C."/>
            <person name="Iwamoto M."/>
            <person name="Abe T."/>
            <person name="Yamada Y."/>
            <person name="Muto A."/>
            <person name="Inokuchi H."/>
            <person name="Ikemura T."/>
            <person name="Matsumoto T."/>
            <person name="Sasaki T."/>
            <person name="Itoh T."/>
        </authorList>
    </citation>
    <scope>NUCLEOTIDE SEQUENCE [LARGE SCALE GENOMIC DNA]</scope>
    <source>
        <strain evidence="3">cv. Nipponbare</strain>
    </source>
</reference>
<dbReference type="AlphaFoldDB" id="A0A0P0VFX4"/>
<evidence type="ECO:0000313" key="2">
    <source>
        <dbReference type="EMBL" id="BAS77408.1"/>
    </source>
</evidence>
<feature type="region of interest" description="Disordered" evidence="1">
    <location>
        <begin position="1"/>
        <end position="121"/>
    </location>
</feature>
<dbReference type="EMBL" id="AP014958">
    <property type="protein sequence ID" value="BAS77408.1"/>
    <property type="molecule type" value="Genomic_DNA"/>
</dbReference>
<organism evidence="2 3">
    <name type="scientific">Oryza sativa subsp. japonica</name>
    <name type="common">Rice</name>
    <dbReference type="NCBI Taxonomy" id="39947"/>
    <lineage>
        <taxon>Eukaryota</taxon>
        <taxon>Viridiplantae</taxon>
        <taxon>Streptophyta</taxon>
        <taxon>Embryophyta</taxon>
        <taxon>Tracheophyta</taxon>
        <taxon>Spermatophyta</taxon>
        <taxon>Magnoliopsida</taxon>
        <taxon>Liliopsida</taxon>
        <taxon>Poales</taxon>
        <taxon>Poaceae</taxon>
        <taxon>BOP clade</taxon>
        <taxon>Oryzoideae</taxon>
        <taxon>Oryzeae</taxon>
        <taxon>Oryzinae</taxon>
        <taxon>Oryza</taxon>
        <taxon>Oryza sativa</taxon>
    </lineage>
</organism>
<reference evidence="3" key="1">
    <citation type="journal article" date="2005" name="Nature">
        <title>The map-based sequence of the rice genome.</title>
        <authorList>
            <consortium name="International rice genome sequencing project (IRGSP)"/>
            <person name="Matsumoto T."/>
            <person name="Wu J."/>
            <person name="Kanamori H."/>
            <person name="Katayose Y."/>
            <person name="Fujisawa M."/>
            <person name="Namiki N."/>
            <person name="Mizuno H."/>
            <person name="Yamamoto K."/>
            <person name="Antonio B.A."/>
            <person name="Baba T."/>
            <person name="Sakata K."/>
            <person name="Nagamura Y."/>
            <person name="Aoki H."/>
            <person name="Arikawa K."/>
            <person name="Arita K."/>
            <person name="Bito T."/>
            <person name="Chiden Y."/>
            <person name="Fujitsuka N."/>
            <person name="Fukunaka R."/>
            <person name="Hamada M."/>
            <person name="Harada C."/>
            <person name="Hayashi A."/>
            <person name="Hijishita S."/>
            <person name="Honda M."/>
            <person name="Hosokawa S."/>
            <person name="Ichikawa Y."/>
            <person name="Idonuma A."/>
            <person name="Iijima M."/>
            <person name="Ikeda M."/>
            <person name="Ikeno M."/>
            <person name="Ito K."/>
            <person name="Ito S."/>
            <person name="Ito T."/>
            <person name="Ito Y."/>
            <person name="Ito Y."/>
            <person name="Iwabuchi A."/>
            <person name="Kamiya K."/>
            <person name="Karasawa W."/>
            <person name="Kurita K."/>
            <person name="Katagiri S."/>
            <person name="Kikuta A."/>
            <person name="Kobayashi H."/>
            <person name="Kobayashi N."/>
            <person name="Machita K."/>
            <person name="Maehara T."/>
            <person name="Masukawa M."/>
            <person name="Mizubayashi T."/>
            <person name="Mukai Y."/>
            <person name="Nagasaki H."/>
            <person name="Nagata Y."/>
            <person name="Naito S."/>
            <person name="Nakashima M."/>
            <person name="Nakama Y."/>
            <person name="Nakamichi Y."/>
            <person name="Nakamura M."/>
            <person name="Meguro A."/>
            <person name="Negishi M."/>
            <person name="Ohta I."/>
            <person name="Ohta T."/>
            <person name="Okamoto M."/>
            <person name="Ono N."/>
            <person name="Saji S."/>
            <person name="Sakaguchi M."/>
            <person name="Sakai K."/>
            <person name="Shibata M."/>
            <person name="Shimokawa T."/>
            <person name="Song J."/>
            <person name="Takazaki Y."/>
            <person name="Terasawa K."/>
            <person name="Tsugane M."/>
            <person name="Tsuji K."/>
            <person name="Ueda S."/>
            <person name="Waki K."/>
            <person name="Yamagata H."/>
            <person name="Yamamoto M."/>
            <person name="Yamamoto S."/>
            <person name="Yamane H."/>
            <person name="Yoshiki S."/>
            <person name="Yoshihara R."/>
            <person name="Yukawa K."/>
            <person name="Zhong H."/>
            <person name="Yano M."/>
            <person name="Yuan Q."/>
            <person name="Ouyang S."/>
            <person name="Liu J."/>
            <person name="Jones K.M."/>
            <person name="Gansberger K."/>
            <person name="Moffat K."/>
            <person name="Hill J."/>
            <person name="Bera J."/>
            <person name="Fadrosh D."/>
            <person name="Jin S."/>
            <person name="Johri S."/>
            <person name="Kim M."/>
            <person name="Overton L."/>
            <person name="Reardon M."/>
            <person name="Tsitrin T."/>
            <person name="Vuong H."/>
            <person name="Weaver B."/>
            <person name="Ciecko A."/>
            <person name="Tallon L."/>
            <person name="Jackson J."/>
            <person name="Pai G."/>
            <person name="Aken S.V."/>
            <person name="Utterback T."/>
            <person name="Reidmuller S."/>
            <person name="Feldblyum T."/>
            <person name="Hsiao J."/>
            <person name="Zismann V."/>
            <person name="Iobst S."/>
            <person name="de Vazeille A.R."/>
            <person name="Buell C.R."/>
            <person name="Ying K."/>
            <person name="Li Y."/>
            <person name="Lu T."/>
            <person name="Huang Y."/>
            <person name="Zhao Q."/>
            <person name="Feng Q."/>
            <person name="Zhang L."/>
            <person name="Zhu J."/>
            <person name="Weng Q."/>
            <person name="Mu J."/>
            <person name="Lu Y."/>
            <person name="Fan D."/>
            <person name="Liu Y."/>
            <person name="Guan J."/>
            <person name="Zhang Y."/>
            <person name="Yu S."/>
            <person name="Liu X."/>
            <person name="Zhang Y."/>
            <person name="Hong G."/>
            <person name="Han B."/>
            <person name="Choisne N."/>
            <person name="Demange N."/>
            <person name="Orjeda G."/>
            <person name="Samain S."/>
            <person name="Cattolico L."/>
            <person name="Pelletier E."/>
            <person name="Couloux A."/>
            <person name="Segurens B."/>
            <person name="Wincker P."/>
            <person name="D'Hont A."/>
            <person name="Scarpelli C."/>
            <person name="Weissenbach J."/>
            <person name="Salanoubat M."/>
            <person name="Quetier F."/>
            <person name="Yu Y."/>
            <person name="Kim H.R."/>
            <person name="Rambo T."/>
            <person name="Currie J."/>
            <person name="Collura K."/>
            <person name="Luo M."/>
            <person name="Yang T."/>
            <person name="Ammiraju J.S.S."/>
            <person name="Engler F."/>
            <person name="Soderlund C."/>
            <person name="Wing R.A."/>
            <person name="Palmer L.E."/>
            <person name="de la Bastide M."/>
            <person name="Spiegel L."/>
            <person name="Nascimento L."/>
            <person name="Zutavern T."/>
            <person name="O'Shaughnessy A."/>
            <person name="Dike S."/>
            <person name="Dedhia N."/>
            <person name="Preston R."/>
            <person name="Balija V."/>
            <person name="McCombie W.R."/>
            <person name="Chow T."/>
            <person name="Chen H."/>
            <person name="Chung M."/>
            <person name="Chen C."/>
            <person name="Shaw J."/>
            <person name="Wu H."/>
            <person name="Hsiao K."/>
            <person name="Chao Y."/>
            <person name="Chu M."/>
            <person name="Cheng C."/>
            <person name="Hour A."/>
            <person name="Lee P."/>
            <person name="Lin S."/>
            <person name="Lin Y."/>
            <person name="Liou J."/>
            <person name="Liu S."/>
            <person name="Hsing Y."/>
            <person name="Raghuvanshi S."/>
            <person name="Mohanty A."/>
            <person name="Bharti A.K."/>
            <person name="Gaur A."/>
            <person name="Gupta V."/>
            <person name="Kumar D."/>
            <person name="Ravi V."/>
            <person name="Vij S."/>
            <person name="Kapur A."/>
            <person name="Khurana P."/>
            <person name="Khurana P."/>
            <person name="Khurana J.P."/>
            <person name="Tyagi A.K."/>
            <person name="Gaikwad K."/>
            <person name="Singh A."/>
            <person name="Dalal V."/>
            <person name="Srivastava S."/>
            <person name="Dixit A."/>
            <person name="Pal A.K."/>
            <person name="Ghazi I.A."/>
            <person name="Yadav M."/>
            <person name="Pandit A."/>
            <person name="Bhargava A."/>
            <person name="Sureshbabu K."/>
            <person name="Batra K."/>
            <person name="Sharma T.R."/>
            <person name="Mohapatra T."/>
            <person name="Singh N.K."/>
            <person name="Messing J."/>
            <person name="Nelson A.B."/>
            <person name="Fuks G."/>
            <person name="Kavchok S."/>
            <person name="Keizer G."/>
            <person name="Linton E."/>
            <person name="Llaca V."/>
            <person name="Song R."/>
            <person name="Tanyolac B."/>
            <person name="Young S."/>
            <person name="Ho-Il K."/>
            <person name="Hahn J.H."/>
            <person name="Sangsakoo G."/>
            <person name="Vanavichit A."/>
            <person name="de Mattos Luiz.A.T."/>
            <person name="Zimmer P.D."/>
            <person name="Malone G."/>
            <person name="Dellagostin O."/>
            <person name="de Oliveira A.C."/>
            <person name="Bevan M."/>
            <person name="Bancroft I."/>
            <person name="Minx P."/>
            <person name="Cordum H."/>
            <person name="Wilson R."/>
            <person name="Cheng Z."/>
            <person name="Jin W."/>
            <person name="Jiang J."/>
            <person name="Leong S.A."/>
            <person name="Iwama H."/>
            <person name="Gojobori T."/>
            <person name="Itoh T."/>
            <person name="Niimura Y."/>
            <person name="Fujii Y."/>
            <person name="Habara T."/>
            <person name="Sakai H."/>
            <person name="Sato Y."/>
            <person name="Wilson G."/>
            <person name="Kumar K."/>
            <person name="McCouch S."/>
            <person name="Juretic N."/>
            <person name="Hoen D."/>
            <person name="Wright S."/>
            <person name="Bruskiewich R."/>
            <person name="Bureau T."/>
            <person name="Miyao A."/>
            <person name="Hirochika H."/>
            <person name="Nishikawa T."/>
            <person name="Kadowaki K."/>
            <person name="Sugiura M."/>
            <person name="Burr B."/>
            <person name="Sasaki T."/>
        </authorList>
    </citation>
    <scope>NUCLEOTIDE SEQUENCE [LARGE SCALE GENOMIC DNA]</scope>
    <source>
        <strain evidence="3">cv. Nipponbare</strain>
    </source>
</reference>
<feature type="compositionally biased region" description="Pro residues" evidence="1">
    <location>
        <begin position="65"/>
        <end position="78"/>
    </location>
</feature>
<sequence>MTSLTARAVAGRSGEAERLDWPPVPTPLGLLESRGDLGESGGTAAPPCIIIDGSIADPGPTAAPAAPPPPPPPPPPPLAFAFCTRHPTSATVSGRVSQCANSRSSTTLSAGAPGAGISGGSCSRSTCSASASAAALRSAASIPPLSSPSPPIRSGRTRGAAWRGESELGVARGA</sequence>
<feature type="compositionally biased region" description="Polar residues" evidence="1">
    <location>
        <begin position="86"/>
        <end position="108"/>
    </location>
</feature>
<dbReference type="InParanoid" id="A0A0P0VFX4"/>
<proteinExistence type="predicted"/>
<name>A0A0P0VFX4_ORYSJ</name>
<gene>
    <name evidence="2" type="ordered locus">Os02g0191650</name>
    <name evidence="2" type="ORF">OSNPB_020191650</name>
</gene>
<dbReference type="Proteomes" id="UP000059680">
    <property type="component" value="Chromosome 2"/>
</dbReference>
<evidence type="ECO:0000313" key="3">
    <source>
        <dbReference type="Proteomes" id="UP000059680"/>
    </source>
</evidence>
<accession>A0A0P0VFX4</accession>
<feature type="non-terminal residue" evidence="2">
    <location>
        <position position="174"/>
    </location>
</feature>
<protein>
    <submittedName>
        <fullName evidence="2">Os02g0191650 protein</fullName>
    </submittedName>
</protein>
<keyword evidence="3" id="KW-1185">Reference proteome</keyword>
<feature type="region of interest" description="Disordered" evidence="1">
    <location>
        <begin position="138"/>
        <end position="174"/>
    </location>
</feature>